<accession>A0ABZ2LM51</accession>
<dbReference type="PROSITE" id="PS51257">
    <property type="entry name" value="PROKAR_LIPOPROTEIN"/>
    <property type="match status" value="1"/>
</dbReference>
<organism evidence="4 5">
    <name type="scientific">Pendulispora albinea</name>
    <dbReference type="NCBI Taxonomy" id="2741071"/>
    <lineage>
        <taxon>Bacteria</taxon>
        <taxon>Pseudomonadati</taxon>
        <taxon>Myxococcota</taxon>
        <taxon>Myxococcia</taxon>
        <taxon>Myxococcales</taxon>
        <taxon>Sorangiineae</taxon>
        <taxon>Pendulisporaceae</taxon>
        <taxon>Pendulispora</taxon>
    </lineage>
</organism>
<name>A0ABZ2LM51_9BACT</name>
<evidence type="ECO:0000256" key="1">
    <source>
        <dbReference type="SAM" id="MobiDB-lite"/>
    </source>
</evidence>
<evidence type="ECO:0000313" key="5">
    <source>
        <dbReference type="Proteomes" id="UP001370348"/>
    </source>
</evidence>
<gene>
    <name evidence="4" type="ORF">LZC94_29555</name>
</gene>
<evidence type="ECO:0000256" key="2">
    <source>
        <dbReference type="SAM" id="SignalP"/>
    </source>
</evidence>
<feature type="signal peptide" evidence="2">
    <location>
        <begin position="1"/>
        <end position="27"/>
    </location>
</feature>
<keyword evidence="5" id="KW-1185">Reference proteome</keyword>
<dbReference type="PROSITE" id="PS51662">
    <property type="entry name" value="BP_PHYTASE"/>
    <property type="match status" value="1"/>
</dbReference>
<proteinExistence type="predicted"/>
<feature type="domain" description="BPP" evidence="3">
    <location>
        <begin position="19"/>
        <end position="423"/>
    </location>
</feature>
<evidence type="ECO:0000313" key="4">
    <source>
        <dbReference type="EMBL" id="WXB11988.1"/>
    </source>
</evidence>
<reference evidence="4 5" key="1">
    <citation type="submission" date="2021-12" db="EMBL/GenBank/DDBJ databases">
        <title>Discovery of the Pendulisporaceae a myxobacterial family with distinct sporulation behavior and unique specialized metabolism.</title>
        <authorList>
            <person name="Garcia R."/>
            <person name="Popoff A."/>
            <person name="Bader C.D."/>
            <person name="Loehr J."/>
            <person name="Walesch S."/>
            <person name="Walt C."/>
            <person name="Boldt J."/>
            <person name="Bunk B."/>
            <person name="Haeckl F.J.F.P.J."/>
            <person name="Gunesch A.P."/>
            <person name="Birkelbach J."/>
            <person name="Nuebel U."/>
            <person name="Pietschmann T."/>
            <person name="Bach T."/>
            <person name="Mueller R."/>
        </authorList>
    </citation>
    <scope>NUCLEOTIDE SEQUENCE [LARGE SCALE GENOMIC DNA]</scope>
    <source>
        <strain evidence="4 5">MSr11954</strain>
    </source>
</reference>
<keyword evidence="2" id="KW-0732">Signal</keyword>
<dbReference type="RefSeq" id="WP_394821605.1">
    <property type="nucleotide sequence ID" value="NZ_CP089984.1"/>
</dbReference>
<protein>
    <submittedName>
        <fullName evidence="4">Phytase</fullName>
    </submittedName>
</protein>
<dbReference type="InterPro" id="IPR003431">
    <property type="entry name" value="B-propeller_Phytase"/>
</dbReference>
<evidence type="ECO:0000259" key="3">
    <source>
        <dbReference type="PROSITE" id="PS51662"/>
    </source>
</evidence>
<dbReference type="InterPro" id="IPR011042">
    <property type="entry name" value="6-blade_b-propeller_TolB-like"/>
</dbReference>
<dbReference type="EMBL" id="CP089984">
    <property type="protein sequence ID" value="WXB11988.1"/>
    <property type="molecule type" value="Genomic_DNA"/>
</dbReference>
<feature type="chain" id="PRO_5045270328" evidence="2">
    <location>
        <begin position="28"/>
        <end position="435"/>
    </location>
</feature>
<dbReference type="Proteomes" id="UP001370348">
    <property type="component" value="Chromosome"/>
</dbReference>
<dbReference type="Gene3D" id="2.120.10.30">
    <property type="entry name" value="TolB, C-terminal domain"/>
    <property type="match status" value="1"/>
</dbReference>
<feature type="region of interest" description="Disordered" evidence="1">
    <location>
        <begin position="152"/>
        <end position="174"/>
    </location>
</feature>
<dbReference type="SUPFAM" id="SSF50956">
    <property type="entry name" value="Thermostable phytase (3-phytase)"/>
    <property type="match status" value="1"/>
</dbReference>
<sequence length="435" mass="47087">MKLRPCFLVCTAMALLLGACSSEPPSAAVETPREGEPADMDDPAVWVHPTNRAKSLIVAAAKKGGLRVYDLSGRLVKSYPSAVGAEGEPINRYNNVDVQYDFDMGGGVRIDVAVASDRLQDSLRIWKIDPQAAGGPLVDITDPSLARLFPTRPDPADREHQTVDNPNNGKNTAYGLTLYRDKGRDELHALVNQNNEAVIAQFELTAVPGGRIGATFVRRWLFPYIYEDQDLTQENEADPTKDFSPQFEGMAVDQQTGILYAGQEDVGIWRIDLQTGAAETRPFYETTAFDPQSTIARDVEGLSIYYASGGEGYLIASSQGRAHGEPPRAPQPGLDDTFAVFAREGKNAYLGSFSIGANPARGIDAVQECDGAEVSNVALPGFPFGVLIVQDGYDDDLDGLSGEPKATNLKLVPWQHIAGPNELAIDTGYDPRAQR</sequence>
<dbReference type="Pfam" id="PF02333">
    <property type="entry name" value="Phytase"/>
    <property type="match status" value="2"/>
</dbReference>